<dbReference type="InterPro" id="IPR027417">
    <property type="entry name" value="P-loop_NTPase"/>
</dbReference>
<evidence type="ECO:0000256" key="11">
    <source>
        <dbReference type="PIRNR" id="PIRNR006230"/>
    </source>
</evidence>
<dbReference type="Proteomes" id="UP000243650">
    <property type="component" value="Unassembled WGS sequence"/>
</dbReference>
<dbReference type="PANTHER" id="PTHR45782">
    <property type="entry name" value="MITOCHONDRIAL RIBOSOME-ASSOCIATED GTPASE 1"/>
    <property type="match status" value="1"/>
</dbReference>
<name>A0A2P6MG54_ALKUR</name>
<protein>
    <recommendedName>
        <fullName evidence="2 11">Ribosome biogenesis GTPase A</fullName>
    </recommendedName>
</protein>
<keyword evidence="4" id="KW-0690">Ribosome biogenesis</keyword>
<dbReference type="NCBIfam" id="TIGR03596">
    <property type="entry name" value="GTPase_YlqF"/>
    <property type="match status" value="1"/>
</dbReference>
<dbReference type="InterPro" id="IPR019991">
    <property type="entry name" value="GTP-bd_ribosome_bgen"/>
</dbReference>
<evidence type="ECO:0000256" key="10">
    <source>
        <dbReference type="ARBA" id="ARBA00025856"/>
    </source>
</evidence>
<feature type="binding site" evidence="12">
    <location>
        <position position="174"/>
    </location>
    <ligand>
        <name>GTP</name>
        <dbReference type="ChEBI" id="CHEBI:37565"/>
    </ligand>
</feature>
<dbReference type="AlphaFoldDB" id="A0A2P6MG54"/>
<dbReference type="GO" id="GO:0006412">
    <property type="term" value="P:translation"/>
    <property type="evidence" value="ECO:0007669"/>
    <property type="project" value="TreeGrafter"/>
</dbReference>
<accession>A0A2P6MG54</accession>
<evidence type="ECO:0000256" key="2">
    <source>
        <dbReference type="ARBA" id="ARBA00014898"/>
    </source>
</evidence>
<gene>
    <name evidence="14" type="primary">ylqF</name>
    <name evidence="14" type="ORF">C6I21_10610</name>
</gene>
<keyword evidence="7" id="KW-0694">RNA-binding</keyword>
<feature type="binding site" evidence="12">
    <location>
        <begin position="58"/>
        <end position="61"/>
    </location>
    <ligand>
        <name>GTP</name>
        <dbReference type="ChEBI" id="CHEBI:37565"/>
    </ligand>
</feature>
<evidence type="ECO:0000256" key="1">
    <source>
        <dbReference type="ARBA" id="ARBA00004496"/>
    </source>
</evidence>
<dbReference type="PROSITE" id="PS51721">
    <property type="entry name" value="G_CP"/>
    <property type="match status" value="1"/>
</dbReference>
<comment type="subcellular location">
    <subcellularLocation>
        <location evidence="1 11">Cytoplasm</location>
    </subcellularLocation>
</comment>
<evidence type="ECO:0000256" key="3">
    <source>
        <dbReference type="ARBA" id="ARBA00022490"/>
    </source>
</evidence>
<evidence type="ECO:0000256" key="5">
    <source>
        <dbReference type="ARBA" id="ARBA00022741"/>
    </source>
</evidence>
<comment type="subunit">
    <text evidence="10">Interacts with ctc. Interacts with the immature 50S ribosome subunit. 2 molecules of rbgA bind to one 50S subunit.</text>
</comment>
<sequence length="285" mass="32236">MAVQWYPGHMAKAKREVTEKLKQIDVVIEIVDARIPLSSRNPMIEELISHKPRLVLLNKSDLADPETTKAWQEAFSDEFTSTLTIDAQHGKGIKQIPQEVKKLASVLFAKWERKGINPRAVRTLILGIPNVGKSTVINKLAGKKIAIIGDKPGVTKKQQWIKVGKEMELLDTPGILWPKFEEEAVGYRLALTGAVKEDLLDFQDMAVFLLRFMTDTYPEVLKSRYDLSHIPEDMVELFDAIGRRRGCLVSGGEVDYDRTAEIVFRDFRQGLFGRVSLEHPGDKQI</sequence>
<comment type="similarity">
    <text evidence="11">Belongs to the TRAFAC class YlqF/YawG GTPase family. MTG1 subfamily.</text>
</comment>
<dbReference type="InterPro" id="IPR006073">
    <property type="entry name" value="GTP-bd"/>
</dbReference>
<dbReference type="InterPro" id="IPR030378">
    <property type="entry name" value="G_CP_dom"/>
</dbReference>
<evidence type="ECO:0000256" key="9">
    <source>
        <dbReference type="ARBA" id="ARBA00025021"/>
    </source>
</evidence>
<evidence type="ECO:0000256" key="12">
    <source>
        <dbReference type="PIRSR" id="PIRSR006230-1"/>
    </source>
</evidence>
<evidence type="ECO:0000313" key="14">
    <source>
        <dbReference type="EMBL" id="PRO65247.1"/>
    </source>
</evidence>
<dbReference type="EMBL" id="PVNS01000009">
    <property type="protein sequence ID" value="PRO65247.1"/>
    <property type="molecule type" value="Genomic_DNA"/>
</dbReference>
<feature type="domain" description="CP-type G" evidence="13">
    <location>
        <begin position="14"/>
        <end position="178"/>
    </location>
</feature>
<keyword evidence="8 11" id="KW-0342">GTP-binding</keyword>
<dbReference type="Gene3D" id="1.10.1580.10">
    <property type="match status" value="1"/>
</dbReference>
<dbReference type="OrthoDB" id="9779790at2"/>
<dbReference type="Gene3D" id="3.40.50.300">
    <property type="entry name" value="P-loop containing nucleotide triphosphate hydrolases"/>
    <property type="match status" value="1"/>
</dbReference>
<dbReference type="PIRSF" id="PIRSF006230">
    <property type="entry name" value="MG442"/>
    <property type="match status" value="1"/>
</dbReference>
<dbReference type="PANTHER" id="PTHR45782:SF4">
    <property type="entry name" value="MITOCHONDRIAL RIBOSOME-ASSOCIATED GTPASE 1"/>
    <property type="match status" value="1"/>
</dbReference>
<dbReference type="FunFam" id="1.10.1580.10:FF:000003">
    <property type="entry name" value="Ribosome biogenesis GTPase A"/>
    <property type="match status" value="1"/>
</dbReference>
<organism evidence="14 15">
    <name type="scientific">Alkalicoccus urumqiensis</name>
    <name type="common">Bacillus urumqiensis</name>
    <dbReference type="NCBI Taxonomy" id="1548213"/>
    <lineage>
        <taxon>Bacteria</taxon>
        <taxon>Bacillati</taxon>
        <taxon>Bacillota</taxon>
        <taxon>Bacilli</taxon>
        <taxon>Bacillales</taxon>
        <taxon>Bacillaceae</taxon>
        <taxon>Alkalicoccus</taxon>
    </lineage>
</organism>
<dbReference type="PRINTS" id="PR00326">
    <property type="entry name" value="GTP1OBG"/>
</dbReference>
<dbReference type="GO" id="GO:0005737">
    <property type="term" value="C:cytoplasm"/>
    <property type="evidence" value="ECO:0007669"/>
    <property type="project" value="UniProtKB-SubCell"/>
</dbReference>
<evidence type="ECO:0000256" key="6">
    <source>
        <dbReference type="ARBA" id="ARBA00022801"/>
    </source>
</evidence>
<evidence type="ECO:0000256" key="7">
    <source>
        <dbReference type="ARBA" id="ARBA00022884"/>
    </source>
</evidence>
<dbReference type="CDD" id="cd01856">
    <property type="entry name" value="YlqF"/>
    <property type="match status" value="1"/>
</dbReference>
<dbReference type="Pfam" id="PF01926">
    <property type="entry name" value="MMR_HSR1"/>
    <property type="match status" value="1"/>
</dbReference>
<comment type="function">
    <text evidence="9">Essential protein that is required for a late step of 50S ribosomal subunit assembly. Has GTPase activity that is stimulated by interaction with the immature 50S ribosome subunit. Binds to the 23S rRNA. Required for the association of ribosomal proteins rplP and rpmA with the large subunit.</text>
</comment>
<dbReference type="GO" id="GO:0005525">
    <property type="term" value="F:GTP binding"/>
    <property type="evidence" value="ECO:0007669"/>
    <property type="project" value="UniProtKB-KW"/>
</dbReference>
<dbReference type="SUPFAM" id="SSF52540">
    <property type="entry name" value="P-loop containing nucleoside triphosphate hydrolases"/>
    <property type="match status" value="1"/>
</dbReference>
<evidence type="ECO:0000313" key="15">
    <source>
        <dbReference type="Proteomes" id="UP000243650"/>
    </source>
</evidence>
<proteinExistence type="inferred from homology"/>
<dbReference type="RefSeq" id="WP_105959447.1">
    <property type="nucleotide sequence ID" value="NZ_PVNS01000009.1"/>
</dbReference>
<evidence type="ECO:0000259" key="13">
    <source>
        <dbReference type="PROSITE" id="PS51721"/>
    </source>
</evidence>
<keyword evidence="3 11" id="KW-0963">Cytoplasm</keyword>
<evidence type="ECO:0000256" key="8">
    <source>
        <dbReference type="ARBA" id="ARBA00023134"/>
    </source>
</evidence>
<dbReference type="GO" id="GO:0042254">
    <property type="term" value="P:ribosome biogenesis"/>
    <property type="evidence" value="ECO:0007669"/>
    <property type="project" value="UniProtKB-KW"/>
</dbReference>
<dbReference type="InterPro" id="IPR023179">
    <property type="entry name" value="GTP-bd_ortho_bundle_sf"/>
</dbReference>
<keyword evidence="5 11" id="KW-0547">Nucleotide-binding</keyword>
<keyword evidence="6" id="KW-0378">Hydrolase</keyword>
<evidence type="ECO:0000256" key="4">
    <source>
        <dbReference type="ARBA" id="ARBA00022517"/>
    </source>
</evidence>
<dbReference type="FunFam" id="3.40.50.300:FF:000590">
    <property type="entry name" value="Ribosome biogenesis GTPase A"/>
    <property type="match status" value="1"/>
</dbReference>
<keyword evidence="15" id="KW-1185">Reference proteome</keyword>
<feature type="binding site" evidence="12">
    <location>
        <begin position="130"/>
        <end position="135"/>
    </location>
    <ligand>
        <name>GTP</name>
        <dbReference type="ChEBI" id="CHEBI:37565"/>
    </ligand>
</feature>
<comment type="function">
    <text evidence="11">Required for a late step of 50S ribosomal subunit assembly. Has GTPase activity.</text>
</comment>
<dbReference type="InterPro" id="IPR016478">
    <property type="entry name" value="GTPase_MTG1"/>
</dbReference>
<comment type="caution">
    <text evidence="14">The sequence shown here is derived from an EMBL/GenBank/DDBJ whole genome shotgun (WGS) entry which is preliminary data.</text>
</comment>
<reference evidence="14 15" key="1">
    <citation type="submission" date="2018-03" db="EMBL/GenBank/DDBJ databases">
        <title>Bacillus urumqiensis sp. nov., a moderately haloalkaliphilic bacterium isolated from a salt lake.</title>
        <authorList>
            <person name="Zhao B."/>
            <person name="Liao Z."/>
        </authorList>
    </citation>
    <scope>NUCLEOTIDE SEQUENCE [LARGE SCALE GENOMIC DNA]</scope>
    <source>
        <strain evidence="14 15">BZ-SZ-XJ18</strain>
    </source>
</reference>
<dbReference type="GO" id="GO:0003924">
    <property type="term" value="F:GTPase activity"/>
    <property type="evidence" value="ECO:0007669"/>
    <property type="project" value="TreeGrafter"/>
</dbReference>
<dbReference type="GO" id="GO:0003723">
    <property type="term" value="F:RNA binding"/>
    <property type="evidence" value="ECO:0007669"/>
    <property type="project" value="UniProtKB-KW"/>
</dbReference>